<evidence type="ECO:0008006" key="3">
    <source>
        <dbReference type="Google" id="ProtNLM"/>
    </source>
</evidence>
<dbReference type="RefSeq" id="WP_390357315.1">
    <property type="nucleotide sequence ID" value="NZ_JBHUIZ010000015.1"/>
</dbReference>
<accession>A0ABU5C3R2</accession>
<evidence type="ECO:0000313" key="1">
    <source>
        <dbReference type="EMBL" id="MDY0393957.1"/>
    </source>
</evidence>
<proteinExistence type="predicted"/>
<sequence length="69" mass="7610">MILLTGFGCSDSANTGNTEVYQIGNPDAEEILTLDPNADIFQFDGVIYQTGIDWVEKLTLTKGEQVRDK</sequence>
<comment type="caution">
    <text evidence="1">The sequence shown here is derived from an EMBL/GenBank/DDBJ whole genome shotgun (WGS) entry which is preliminary data.</text>
</comment>
<reference evidence="1 2" key="1">
    <citation type="submission" date="2023-10" db="EMBL/GenBank/DDBJ databases">
        <title>Virgibacillus halophilus 5B73C genome.</title>
        <authorList>
            <person name="Miliotis G."/>
            <person name="Sengupta P."/>
            <person name="Hameed A."/>
            <person name="Chuvochina M."/>
            <person name="Mcdonagh F."/>
            <person name="Simpson A.C."/>
            <person name="Singh N.K."/>
            <person name="Rekha P.D."/>
            <person name="Raman K."/>
            <person name="Hugenholtz P."/>
            <person name="Venkateswaran K."/>
        </authorList>
    </citation>
    <scope>NUCLEOTIDE SEQUENCE [LARGE SCALE GENOMIC DNA]</scope>
    <source>
        <strain evidence="1 2">5B73C</strain>
    </source>
</reference>
<keyword evidence="2" id="KW-1185">Reference proteome</keyword>
<evidence type="ECO:0000313" key="2">
    <source>
        <dbReference type="Proteomes" id="UP001281447"/>
    </source>
</evidence>
<protein>
    <recommendedName>
        <fullName evidence="3">Iron complex transport system substrate-binding protein</fullName>
    </recommendedName>
</protein>
<dbReference type="Proteomes" id="UP001281447">
    <property type="component" value="Unassembled WGS sequence"/>
</dbReference>
<organism evidence="1 2">
    <name type="scientific">Tigheibacillus halophilus</name>
    <dbReference type="NCBI Taxonomy" id="361280"/>
    <lineage>
        <taxon>Bacteria</taxon>
        <taxon>Bacillati</taxon>
        <taxon>Bacillota</taxon>
        <taxon>Bacilli</taxon>
        <taxon>Bacillales</taxon>
        <taxon>Bacillaceae</taxon>
        <taxon>Tigheibacillus</taxon>
    </lineage>
</organism>
<gene>
    <name evidence="1" type="ORF">RWE15_05110</name>
</gene>
<name>A0ABU5C3R2_9BACI</name>
<dbReference type="EMBL" id="JAWDIP010000003">
    <property type="protein sequence ID" value="MDY0393957.1"/>
    <property type="molecule type" value="Genomic_DNA"/>
</dbReference>